<dbReference type="PROSITE" id="PS51456">
    <property type="entry name" value="MYOSIN_MOTOR"/>
    <property type="match status" value="1"/>
</dbReference>
<dbReference type="Gene3D" id="3.40.850.10">
    <property type="entry name" value="Kinesin motor domain"/>
    <property type="match status" value="1"/>
</dbReference>
<feature type="domain" description="Myosin motor" evidence="7">
    <location>
        <begin position="1"/>
        <end position="58"/>
    </location>
</feature>
<dbReference type="PANTHER" id="PTHR13140:SF313">
    <property type="entry name" value="UNCONVENTIONAL MYOSIN-VC"/>
    <property type="match status" value="1"/>
</dbReference>
<dbReference type="GO" id="GO:0000146">
    <property type="term" value="F:microfilament motor activity"/>
    <property type="evidence" value="ECO:0007669"/>
    <property type="project" value="TreeGrafter"/>
</dbReference>
<comment type="caution">
    <text evidence="8">The sequence shown here is derived from an EMBL/GenBank/DDBJ whole genome shotgun (WGS) entry which is preliminary data.</text>
</comment>
<accession>A0A401QHD2</accession>
<keyword evidence="5 6" id="KW-0009">Actin-binding</keyword>
<organism evidence="8 9">
    <name type="scientific">Scyliorhinus torazame</name>
    <name type="common">Cloudy catshark</name>
    <name type="synonym">Catulus torazame</name>
    <dbReference type="NCBI Taxonomy" id="75743"/>
    <lineage>
        <taxon>Eukaryota</taxon>
        <taxon>Metazoa</taxon>
        <taxon>Chordata</taxon>
        <taxon>Craniata</taxon>
        <taxon>Vertebrata</taxon>
        <taxon>Chondrichthyes</taxon>
        <taxon>Elasmobranchii</taxon>
        <taxon>Galeomorphii</taxon>
        <taxon>Galeoidea</taxon>
        <taxon>Carcharhiniformes</taxon>
        <taxon>Scyliorhinidae</taxon>
        <taxon>Scyliorhinus</taxon>
    </lineage>
</organism>
<dbReference type="PANTHER" id="PTHR13140">
    <property type="entry name" value="MYOSIN"/>
    <property type="match status" value="1"/>
</dbReference>
<dbReference type="AlphaFoldDB" id="A0A401QHD2"/>
<dbReference type="OrthoDB" id="6108017at2759"/>
<evidence type="ECO:0000256" key="4">
    <source>
        <dbReference type="ARBA" id="ARBA00023175"/>
    </source>
</evidence>
<gene>
    <name evidence="8" type="ORF">scyTo_0025473</name>
</gene>
<evidence type="ECO:0000256" key="2">
    <source>
        <dbReference type="ARBA" id="ARBA00022840"/>
    </source>
</evidence>
<evidence type="ECO:0000313" key="8">
    <source>
        <dbReference type="EMBL" id="GCB84766.1"/>
    </source>
</evidence>
<dbReference type="STRING" id="75743.A0A401QHD2"/>
<keyword evidence="2 6" id="KW-0067">ATP-binding</keyword>
<keyword evidence="9" id="KW-1185">Reference proteome</keyword>
<dbReference type="GO" id="GO:0016459">
    <property type="term" value="C:myosin complex"/>
    <property type="evidence" value="ECO:0007669"/>
    <property type="project" value="UniProtKB-KW"/>
</dbReference>
<dbReference type="GO" id="GO:0051015">
    <property type="term" value="F:actin filament binding"/>
    <property type="evidence" value="ECO:0007669"/>
    <property type="project" value="TreeGrafter"/>
</dbReference>
<dbReference type="InterPro" id="IPR036961">
    <property type="entry name" value="Kinesin_motor_dom_sf"/>
</dbReference>
<dbReference type="InterPro" id="IPR027417">
    <property type="entry name" value="P-loop_NTPase"/>
</dbReference>
<evidence type="ECO:0000256" key="3">
    <source>
        <dbReference type="ARBA" id="ARBA00023123"/>
    </source>
</evidence>
<dbReference type="GO" id="GO:0007015">
    <property type="term" value="P:actin filament organization"/>
    <property type="evidence" value="ECO:0007669"/>
    <property type="project" value="TreeGrafter"/>
</dbReference>
<evidence type="ECO:0000313" key="9">
    <source>
        <dbReference type="Proteomes" id="UP000288216"/>
    </source>
</evidence>
<evidence type="ECO:0000256" key="1">
    <source>
        <dbReference type="ARBA" id="ARBA00022741"/>
    </source>
</evidence>
<dbReference type="GO" id="GO:0005737">
    <property type="term" value="C:cytoplasm"/>
    <property type="evidence" value="ECO:0007669"/>
    <property type="project" value="TreeGrafter"/>
</dbReference>
<protein>
    <recommendedName>
        <fullName evidence="7">Myosin motor domain-containing protein</fullName>
    </recommendedName>
</protein>
<comment type="caution">
    <text evidence="6">Lacks conserved residue(s) required for the propagation of feature annotation.</text>
</comment>
<dbReference type="InterPro" id="IPR001609">
    <property type="entry name" value="Myosin_head_motor_dom-like"/>
</dbReference>
<dbReference type="Pfam" id="PF00063">
    <property type="entry name" value="Myosin_head"/>
    <property type="match status" value="1"/>
</dbReference>
<dbReference type="SUPFAM" id="SSF52540">
    <property type="entry name" value="P-loop containing nucleoside triphosphate hydrolases"/>
    <property type="match status" value="1"/>
</dbReference>
<keyword evidence="4 6" id="KW-0505">Motor protein</keyword>
<evidence type="ECO:0000256" key="6">
    <source>
        <dbReference type="PROSITE-ProRule" id="PRU00782"/>
    </source>
</evidence>
<name>A0A401QHD2_SCYTO</name>
<feature type="non-terminal residue" evidence="8">
    <location>
        <position position="58"/>
    </location>
</feature>
<sequence>MSPNVRKNRNQSIIVSGESGAGKTVSARYAMRYFATVSKSSSKACVEDKVLASNPITE</sequence>
<reference evidence="8 9" key="1">
    <citation type="journal article" date="2018" name="Nat. Ecol. Evol.">
        <title>Shark genomes provide insights into elasmobranch evolution and the origin of vertebrates.</title>
        <authorList>
            <person name="Hara Y"/>
            <person name="Yamaguchi K"/>
            <person name="Onimaru K"/>
            <person name="Kadota M"/>
            <person name="Koyanagi M"/>
            <person name="Keeley SD"/>
            <person name="Tatsumi K"/>
            <person name="Tanaka K"/>
            <person name="Motone F"/>
            <person name="Kageyama Y"/>
            <person name="Nozu R"/>
            <person name="Adachi N"/>
            <person name="Nishimura O"/>
            <person name="Nakagawa R"/>
            <person name="Tanegashima C"/>
            <person name="Kiyatake I"/>
            <person name="Matsumoto R"/>
            <person name="Murakumo K"/>
            <person name="Nishida K"/>
            <person name="Terakita A"/>
            <person name="Kuratani S"/>
            <person name="Sato K"/>
            <person name="Hyodo S Kuraku.S."/>
        </authorList>
    </citation>
    <scope>NUCLEOTIDE SEQUENCE [LARGE SCALE GENOMIC DNA]</scope>
</reference>
<evidence type="ECO:0000256" key="5">
    <source>
        <dbReference type="ARBA" id="ARBA00023203"/>
    </source>
</evidence>
<dbReference type="GO" id="GO:0005524">
    <property type="term" value="F:ATP binding"/>
    <property type="evidence" value="ECO:0007669"/>
    <property type="project" value="UniProtKB-UniRule"/>
</dbReference>
<proteinExistence type="inferred from homology"/>
<dbReference type="EMBL" id="BFAA01098100">
    <property type="protein sequence ID" value="GCB84766.1"/>
    <property type="molecule type" value="Genomic_DNA"/>
</dbReference>
<keyword evidence="1 6" id="KW-0547">Nucleotide-binding</keyword>
<comment type="similarity">
    <text evidence="6">Belongs to the TRAFAC class myosin-kinesin ATPase superfamily. Myosin family.</text>
</comment>
<keyword evidence="3 6" id="KW-0518">Myosin</keyword>
<dbReference type="Proteomes" id="UP000288216">
    <property type="component" value="Unassembled WGS sequence"/>
</dbReference>
<dbReference type="PRINTS" id="PR00193">
    <property type="entry name" value="MYOSINHEAVY"/>
</dbReference>
<dbReference type="GO" id="GO:0016020">
    <property type="term" value="C:membrane"/>
    <property type="evidence" value="ECO:0007669"/>
    <property type="project" value="TreeGrafter"/>
</dbReference>
<feature type="binding site" evidence="6">
    <location>
        <begin position="17"/>
        <end position="24"/>
    </location>
    <ligand>
        <name>ATP</name>
        <dbReference type="ChEBI" id="CHEBI:30616"/>
    </ligand>
</feature>
<evidence type="ECO:0000259" key="7">
    <source>
        <dbReference type="PROSITE" id="PS51456"/>
    </source>
</evidence>